<dbReference type="PANTHER" id="PTHR15955:SF8">
    <property type="entry name" value="RWD DOMAIN-CONTAINING PROTEIN 2B-RELATED"/>
    <property type="match status" value="1"/>
</dbReference>
<dbReference type="AlphaFoldDB" id="A0A7M4F4Y8"/>
<dbReference type="SMART" id="SM00591">
    <property type="entry name" value="RWD"/>
    <property type="match status" value="1"/>
</dbReference>
<dbReference type="Proteomes" id="UP000594220">
    <property type="component" value="Unplaced"/>
</dbReference>
<dbReference type="Pfam" id="PF06544">
    <property type="entry name" value="Prp3_C"/>
    <property type="match status" value="1"/>
</dbReference>
<dbReference type="InterPro" id="IPR016135">
    <property type="entry name" value="UBQ-conjugating_enzyme/RWD"/>
</dbReference>
<dbReference type="SUPFAM" id="SSF54495">
    <property type="entry name" value="UBC-like"/>
    <property type="match status" value="1"/>
</dbReference>
<dbReference type="CDD" id="cd24163">
    <property type="entry name" value="RWDD2_C"/>
    <property type="match status" value="1"/>
</dbReference>
<dbReference type="OMA" id="IDAYMSF"/>
<organism evidence="2 3">
    <name type="scientific">Crocodylus porosus</name>
    <name type="common">Saltwater crocodile</name>
    <name type="synonym">Estuarine crocodile</name>
    <dbReference type="NCBI Taxonomy" id="8502"/>
    <lineage>
        <taxon>Eukaryota</taxon>
        <taxon>Metazoa</taxon>
        <taxon>Chordata</taxon>
        <taxon>Craniata</taxon>
        <taxon>Vertebrata</taxon>
        <taxon>Euteleostomi</taxon>
        <taxon>Archelosauria</taxon>
        <taxon>Archosauria</taxon>
        <taxon>Crocodylia</taxon>
        <taxon>Longirostres</taxon>
        <taxon>Crocodylidae</taxon>
        <taxon>Crocodylus</taxon>
    </lineage>
</organism>
<dbReference type="InterPro" id="IPR010541">
    <property type="entry name" value="Prp3_C"/>
</dbReference>
<dbReference type="PIRSF" id="PIRSF038021">
    <property type="entry name" value="UCP038021_RWDD2"/>
    <property type="match status" value="1"/>
</dbReference>
<reference evidence="2" key="2">
    <citation type="submission" date="2025-09" db="UniProtKB">
        <authorList>
            <consortium name="Ensembl"/>
        </authorList>
    </citation>
    <scope>IDENTIFICATION</scope>
</reference>
<gene>
    <name evidence="2" type="primary">RWDD2B</name>
</gene>
<keyword evidence="3" id="KW-1185">Reference proteome</keyword>
<dbReference type="Ensembl" id="ENSCPRT00005022745.1">
    <property type="protein sequence ID" value="ENSCPRP00005019439.1"/>
    <property type="gene ID" value="ENSCPRG00005013565.1"/>
</dbReference>
<dbReference type="Pfam" id="PF05773">
    <property type="entry name" value="RWD"/>
    <property type="match status" value="1"/>
</dbReference>
<feature type="domain" description="RWD" evidence="1">
    <location>
        <begin position="36"/>
        <end position="160"/>
    </location>
</feature>
<dbReference type="GeneTree" id="ENSGT00390000007224"/>
<dbReference type="PROSITE" id="PS50908">
    <property type="entry name" value="RWD"/>
    <property type="match status" value="1"/>
</dbReference>
<dbReference type="InterPro" id="IPR006575">
    <property type="entry name" value="RWD_dom"/>
</dbReference>
<proteinExistence type="predicted"/>
<accession>A0A7M4F4Y8</accession>
<dbReference type="Gene3D" id="3.10.110.10">
    <property type="entry name" value="Ubiquitin Conjugating Enzyme"/>
    <property type="match status" value="1"/>
</dbReference>
<sequence>MRVFLALQPKNIAYPLYRDVAAYKRGVKLKAEVQISELDLLSSMFPDEDEFIVTDQLALAELKYCVENQSSEMPSSKVQFTLNVKPQVPDATMVEFSLFFALPLKYPTVLPEITVRSSSLSRSQQIQLNTDLKNYLIRHCSGEPCVLSAREWVKDHASAYTDKETSSSSVVTSSAMESEDAIFTRLWIYSHHIYNKHKRKNIVDWAKELSLSGFCMPGKPGVVCVEGLQSTCEEFWARVRKLTWKRILIRHREDMSLEAGHAEIKKQRKFSSFEEKVFDAHGNRGNHMDLGQLYHFLDERGCADIFQMYFGVEGR</sequence>
<dbReference type="CDD" id="cd23829">
    <property type="entry name" value="RWD_RWDD2"/>
    <property type="match status" value="1"/>
</dbReference>
<evidence type="ECO:0000259" key="1">
    <source>
        <dbReference type="PROSITE" id="PS50908"/>
    </source>
</evidence>
<dbReference type="PANTHER" id="PTHR15955">
    <property type="entry name" value="RWD DOMAIN CONTAINING PROTEIN 2"/>
    <property type="match status" value="1"/>
</dbReference>
<dbReference type="InterPro" id="IPR017359">
    <property type="entry name" value="Phi-like"/>
</dbReference>
<protein>
    <submittedName>
        <fullName evidence="2">RWD domain containing 2B</fullName>
    </submittedName>
</protein>
<evidence type="ECO:0000313" key="3">
    <source>
        <dbReference type="Proteomes" id="UP000594220"/>
    </source>
</evidence>
<evidence type="ECO:0000313" key="2">
    <source>
        <dbReference type="Ensembl" id="ENSCPRP00005019439.1"/>
    </source>
</evidence>
<dbReference type="InterPro" id="IPR059181">
    <property type="entry name" value="RWDD2A-B_C"/>
</dbReference>
<name>A0A7M4F4Y8_CROPO</name>
<reference evidence="2" key="1">
    <citation type="submission" date="2025-08" db="UniProtKB">
        <authorList>
            <consortium name="Ensembl"/>
        </authorList>
    </citation>
    <scope>IDENTIFICATION</scope>
</reference>